<dbReference type="Gene3D" id="3.40.50.300">
    <property type="entry name" value="P-loop containing nucleotide triphosphate hydrolases"/>
    <property type="match status" value="1"/>
</dbReference>
<dbReference type="InterPro" id="IPR035597">
    <property type="entry name" value="ZO-1_SH3"/>
</dbReference>
<evidence type="ECO:0000256" key="3">
    <source>
        <dbReference type="ARBA" id="ARBA00007014"/>
    </source>
</evidence>
<dbReference type="Pfam" id="PF00625">
    <property type="entry name" value="Guanylate_kin"/>
    <property type="match status" value="1"/>
</dbReference>
<dbReference type="InterPro" id="IPR005417">
    <property type="entry name" value="ZO"/>
</dbReference>
<feature type="compositionally biased region" description="Low complexity" evidence="12">
    <location>
        <begin position="367"/>
        <end position="383"/>
    </location>
</feature>
<feature type="region of interest" description="Disordered" evidence="12">
    <location>
        <begin position="928"/>
        <end position="1229"/>
    </location>
</feature>
<reference evidence="17" key="2">
    <citation type="submission" date="2025-08" db="UniProtKB">
        <authorList>
            <consortium name="Ensembl"/>
        </authorList>
    </citation>
    <scope>IDENTIFICATION</scope>
</reference>
<keyword evidence="5 11" id="KW-0728">SH3 domain</keyword>
<dbReference type="GO" id="GO:0150105">
    <property type="term" value="P:protein localization to cell-cell junction"/>
    <property type="evidence" value="ECO:0007669"/>
    <property type="project" value="TreeGrafter"/>
</dbReference>
<reference evidence="17" key="3">
    <citation type="submission" date="2025-09" db="UniProtKB">
        <authorList>
            <consortium name="Ensembl"/>
        </authorList>
    </citation>
    <scope>IDENTIFICATION</scope>
</reference>
<dbReference type="PANTHER" id="PTHR13865:SF25">
    <property type="entry name" value="TIGHT JUNCTION PROTEIN ZO-1"/>
    <property type="match status" value="1"/>
</dbReference>
<feature type="compositionally biased region" description="Basic and acidic residues" evidence="12">
    <location>
        <begin position="288"/>
        <end position="301"/>
    </location>
</feature>
<dbReference type="GO" id="GO:0090557">
    <property type="term" value="P:establishment of endothelial intestinal barrier"/>
    <property type="evidence" value="ECO:0007669"/>
    <property type="project" value="TreeGrafter"/>
</dbReference>
<dbReference type="PROSITE" id="PS51145">
    <property type="entry name" value="ZU5"/>
    <property type="match status" value="1"/>
</dbReference>
<reference evidence="17" key="1">
    <citation type="submission" date="2021-04" db="EMBL/GenBank/DDBJ databases">
        <authorList>
            <consortium name="Wellcome Sanger Institute Data Sharing"/>
        </authorList>
    </citation>
    <scope>NUCLEOTIDE SEQUENCE [LARGE SCALE GENOMIC DNA]</scope>
</reference>
<feature type="region of interest" description="Disordered" evidence="12">
    <location>
        <begin position="1513"/>
        <end position="1550"/>
    </location>
</feature>
<evidence type="ECO:0000259" key="16">
    <source>
        <dbReference type="PROSITE" id="PS51145"/>
    </source>
</evidence>
<dbReference type="InterPro" id="IPR008144">
    <property type="entry name" value="Guanylate_kin-like_dom"/>
</dbReference>
<dbReference type="InterPro" id="IPR036028">
    <property type="entry name" value="SH3-like_dom_sf"/>
</dbReference>
<evidence type="ECO:0000259" key="15">
    <source>
        <dbReference type="PROSITE" id="PS50106"/>
    </source>
</evidence>
<feature type="region of interest" description="Disordered" evidence="12">
    <location>
        <begin position="864"/>
        <end position="895"/>
    </location>
</feature>
<evidence type="ECO:0000256" key="6">
    <source>
        <dbReference type="ARBA" id="ARBA00022475"/>
    </source>
</evidence>
<dbReference type="PROSITE" id="PS50106">
    <property type="entry name" value="PDZ"/>
    <property type="match status" value="3"/>
</dbReference>
<dbReference type="InterPro" id="IPR001452">
    <property type="entry name" value="SH3_domain"/>
</dbReference>
<dbReference type="Gene3D" id="2.30.30.40">
    <property type="entry name" value="SH3 Domains"/>
    <property type="match status" value="1"/>
</dbReference>
<dbReference type="CDD" id="cd06729">
    <property type="entry name" value="PDZ3_ZO1-like_domain"/>
    <property type="match status" value="1"/>
</dbReference>
<feature type="compositionally biased region" description="Polar residues" evidence="12">
    <location>
        <begin position="992"/>
        <end position="1002"/>
    </location>
</feature>
<dbReference type="Pfam" id="PF07653">
    <property type="entry name" value="SH3_2"/>
    <property type="match status" value="1"/>
</dbReference>
<feature type="compositionally biased region" description="Basic and acidic residues" evidence="12">
    <location>
        <begin position="1028"/>
        <end position="1045"/>
    </location>
</feature>
<feature type="domain" description="ZU5" evidence="16">
    <location>
        <begin position="1581"/>
        <end position="1695"/>
    </location>
</feature>
<evidence type="ECO:0000313" key="17">
    <source>
        <dbReference type="Ensembl" id="ENSATEP00000043976.1"/>
    </source>
</evidence>
<keyword evidence="10" id="KW-0472">Membrane</keyword>
<feature type="domain" description="PDZ" evidence="15">
    <location>
        <begin position="161"/>
        <end position="239"/>
    </location>
</feature>
<keyword evidence="7" id="KW-0597">Phosphoprotein</keyword>
<evidence type="ECO:0000256" key="1">
    <source>
        <dbReference type="ARBA" id="ARBA00004413"/>
    </source>
</evidence>
<evidence type="ECO:0008006" key="19">
    <source>
        <dbReference type="Google" id="ProtNLM"/>
    </source>
</evidence>
<dbReference type="SUPFAM" id="SSF52540">
    <property type="entry name" value="P-loop containing nucleoside triphosphate hydrolases"/>
    <property type="match status" value="1"/>
</dbReference>
<protein>
    <recommendedName>
        <fullName evidence="19">Tight junction protein 1b</fullName>
    </recommendedName>
</protein>
<dbReference type="InterPro" id="IPR027417">
    <property type="entry name" value="P-loop_NTPase"/>
</dbReference>
<dbReference type="SMART" id="SM00218">
    <property type="entry name" value="ZU5"/>
    <property type="match status" value="1"/>
</dbReference>
<dbReference type="FunFam" id="2.30.42.10:FF:000009">
    <property type="entry name" value="Putative tight junction protein ZO-1"/>
    <property type="match status" value="1"/>
</dbReference>
<dbReference type="PROSITE" id="PS50052">
    <property type="entry name" value="GUANYLATE_KINASE_2"/>
    <property type="match status" value="1"/>
</dbReference>
<accession>A0A7N6A7Y3</accession>
<dbReference type="InterPro" id="IPR036034">
    <property type="entry name" value="PDZ_sf"/>
</dbReference>
<dbReference type="PROSITE" id="PS50002">
    <property type="entry name" value="SH3"/>
    <property type="match status" value="1"/>
</dbReference>
<dbReference type="GO" id="GO:0005923">
    <property type="term" value="C:bicellular tight junction"/>
    <property type="evidence" value="ECO:0007669"/>
    <property type="project" value="UniProtKB-SubCell"/>
</dbReference>
<dbReference type="Gene3D" id="2.60.220.30">
    <property type="match status" value="1"/>
</dbReference>
<dbReference type="PANTHER" id="PTHR13865">
    <property type="entry name" value="TIGHT JUNCTION PROTEIN"/>
    <property type="match status" value="1"/>
</dbReference>
<dbReference type="Pfam" id="PF00595">
    <property type="entry name" value="PDZ"/>
    <property type="match status" value="2"/>
</dbReference>
<dbReference type="InterPro" id="IPR000906">
    <property type="entry name" value="ZU5_dom"/>
</dbReference>
<feature type="domain" description="PDZ" evidence="15">
    <location>
        <begin position="37"/>
        <end position="84"/>
    </location>
</feature>
<evidence type="ECO:0000256" key="9">
    <source>
        <dbReference type="ARBA" id="ARBA00022949"/>
    </source>
</evidence>
<dbReference type="FunFam" id="2.60.220.30:FF:000004">
    <property type="entry name" value="tight junction protein ZO-1 isoform X1"/>
    <property type="match status" value="1"/>
</dbReference>
<keyword evidence="6" id="KW-1003">Cell membrane</keyword>
<dbReference type="PRINTS" id="PR01597">
    <property type="entry name" value="ZONOCCLUDNS"/>
</dbReference>
<feature type="compositionally biased region" description="Pro residues" evidence="12">
    <location>
        <begin position="952"/>
        <end position="971"/>
    </location>
</feature>
<feature type="region of interest" description="Disordered" evidence="12">
    <location>
        <begin position="1369"/>
        <end position="1460"/>
    </location>
</feature>
<name>A0A7N6A7Y3_ANATE</name>
<evidence type="ECO:0000259" key="14">
    <source>
        <dbReference type="PROSITE" id="PS50052"/>
    </source>
</evidence>
<dbReference type="GO" id="GO:0098609">
    <property type="term" value="P:cell-cell adhesion"/>
    <property type="evidence" value="ECO:0007669"/>
    <property type="project" value="TreeGrafter"/>
</dbReference>
<keyword evidence="8" id="KW-0677">Repeat</keyword>
<feature type="domain" description="PDZ" evidence="15">
    <location>
        <begin position="393"/>
        <end position="474"/>
    </location>
</feature>
<dbReference type="SUPFAM" id="SSF50044">
    <property type="entry name" value="SH3-domain"/>
    <property type="match status" value="1"/>
</dbReference>
<comment type="similarity">
    <text evidence="3">Belongs to the MAGUK family.</text>
</comment>
<evidence type="ECO:0000313" key="18">
    <source>
        <dbReference type="Proteomes" id="UP000265040"/>
    </source>
</evidence>
<evidence type="ECO:0000256" key="2">
    <source>
        <dbReference type="ARBA" id="ARBA00004435"/>
    </source>
</evidence>
<organism evidence="17 18">
    <name type="scientific">Anabas testudineus</name>
    <name type="common">Climbing perch</name>
    <name type="synonym">Anthias testudineus</name>
    <dbReference type="NCBI Taxonomy" id="64144"/>
    <lineage>
        <taxon>Eukaryota</taxon>
        <taxon>Metazoa</taxon>
        <taxon>Chordata</taxon>
        <taxon>Craniata</taxon>
        <taxon>Vertebrata</taxon>
        <taxon>Euteleostomi</taxon>
        <taxon>Actinopterygii</taxon>
        <taxon>Neopterygii</taxon>
        <taxon>Teleostei</taxon>
        <taxon>Neoteleostei</taxon>
        <taxon>Acanthomorphata</taxon>
        <taxon>Anabantaria</taxon>
        <taxon>Anabantiformes</taxon>
        <taxon>Anabantoidei</taxon>
        <taxon>Anabantidae</taxon>
        <taxon>Anabas</taxon>
    </lineage>
</organism>
<evidence type="ECO:0000256" key="5">
    <source>
        <dbReference type="ARBA" id="ARBA00022443"/>
    </source>
</evidence>
<dbReference type="SUPFAM" id="SSF50156">
    <property type="entry name" value="PDZ domain-like"/>
    <property type="match status" value="3"/>
</dbReference>
<evidence type="ECO:0000256" key="12">
    <source>
        <dbReference type="SAM" id="MobiDB-lite"/>
    </source>
</evidence>
<dbReference type="FunFam" id="2.30.42.10:FF:000013">
    <property type="entry name" value="Putative tight junction protein ZO-1"/>
    <property type="match status" value="1"/>
</dbReference>
<evidence type="ECO:0000256" key="4">
    <source>
        <dbReference type="ARBA" id="ARBA00022427"/>
    </source>
</evidence>
<dbReference type="GO" id="GO:0045216">
    <property type="term" value="P:cell-cell junction organization"/>
    <property type="evidence" value="ECO:0007669"/>
    <property type="project" value="TreeGrafter"/>
</dbReference>
<dbReference type="SMART" id="SM00228">
    <property type="entry name" value="PDZ"/>
    <property type="match status" value="2"/>
</dbReference>
<feature type="domain" description="Guanylate kinase-like" evidence="14">
    <location>
        <begin position="662"/>
        <end position="763"/>
    </location>
</feature>
<dbReference type="Ensembl" id="ENSATET00000070887.2">
    <property type="protein sequence ID" value="ENSATEP00000043976.1"/>
    <property type="gene ID" value="ENSATEG00000014175.3"/>
</dbReference>
<dbReference type="FunFam" id="3.40.50.300:FF:000110">
    <property type="entry name" value="tight junction protein ZO-1 isoform X1"/>
    <property type="match status" value="1"/>
</dbReference>
<dbReference type="Gene3D" id="2.30.42.10">
    <property type="match status" value="3"/>
</dbReference>
<feature type="region of interest" description="Disordered" evidence="12">
    <location>
        <begin position="270"/>
        <end position="386"/>
    </location>
</feature>
<dbReference type="GO" id="GO:0005886">
    <property type="term" value="C:plasma membrane"/>
    <property type="evidence" value="ECO:0007669"/>
    <property type="project" value="UniProtKB-SubCell"/>
</dbReference>
<evidence type="ECO:0000256" key="10">
    <source>
        <dbReference type="ARBA" id="ARBA00023136"/>
    </source>
</evidence>
<evidence type="ECO:0000259" key="13">
    <source>
        <dbReference type="PROSITE" id="PS50002"/>
    </source>
</evidence>
<dbReference type="Proteomes" id="UP000265040">
    <property type="component" value="Chromosome 6"/>
</dbReference>
<feature type="compositionally biased region" description="Basic and acidic residues" evidence="12">
    <location>
        <begin position="1284"/>
        <end position="1313"/>
    </location>
</feature>
<keyword evidence="9" id="KW-0965">Cell junction</keyword>
<feature type="compositionally biased region" description="Polar residues" evidence="12">
    <location>
        <begin position="1405"/>
        <end position="1419"/>
    </location>
</feature>
<keyword evidence="4" id="KW-0796">Tight junction</keyword>
<dbReference type="GeneTree" id="ENSGT00940000155164"/>
<evidence type="ECO:0000256" key="11">
    <source>
        <dbReference type="PROSITE-ProRule" id="PRU00192"/>
    </source>
</evidence>
<feature type="compositionally biased region" description="Basic and acidic residues" evidence="12">
    <location>
        <begin position="128"/>
        <end position="152"/>
    </location>
</feature>
<comment type="subcellular location">
    <subcellularLocation>
        <location evidence="2">Cell junction</location>
        <location evidence="2">Tight junction</location>
    </subcellularLocation>
    <subcellularLocation>
        <location evidence="1">Cell membrane</location>
        <topology evidence="1">Peripheral membrane protein</topology>
        <orientation evidence="1">Cytoplasmic side</orientation>
    </subcellularLocation>
</comment>
<feature type="region of interest" description="Disordered" evidence="12">
    <location>
        <begin position="86"/>
        <end position="163"/>
    </location>
</feature>
<dbReference type="CDD" id="cd06728">
    <property type="entry name" value="PDZ2_ZO1-like_ds"/>
    <property type="match status" value="1"/>
</dbReference>
<feature type="compositionally biased region" description="Basic and acidic residues" evidence="12">
    <location>
        <begin position="975"/>
        <end position="987"/>
    </location>
</feature>
<feature type="compositionally biased region" description="Basic and acidic residues" evidence="12">
    <location>
        <begin position="1369"/>
        <end position="1378"/>
    </location>
</feature>
<keyword evidence="18" id="KW-1185">Reference proteome</keyword>
<dbReference type="SMART" id="SM00072">
    <property type="entry name" value="GuKc"/>
    <property type="match status" value="1"/>
</dbReference>
<feature type="compositionally biased region" description="Basic and acidic residues" evidence="12">
    <location>
        <begin position="338"/>
        <end position="350"/>
    </location>
</feature>
<dbReference type="InterPro" id="IPR001478">
    <property type="entry name" value="PDZ"/>
</dbReference>
<evidence type="ECO:0000256" key="7">
    <source>
        <dbReference type="ARBA" id="ARBA00022553"/>
    </source>
</evidence>
<feature type="region of interest" description="Disordered" evidence="12">
    <location>
        <begin position="802"/>
        <end position="823"/>
    </location>
</feature>
<dbReference type="GO" id="GO:1905605">
    <property type="term" value="P:positive regulation of blood-brain barrier permeability"/>
    <property type="evidence" value="ECO:0007669"/>
    <property type="project" value="TreeGrafter"/>
</dbReference>
<dbReference type="InterPro" id="IPR008145">
    <property type="entry name" value="GK/Ca_channel_bsu"/>
</dbReference>
<evidence type="ECO:0000256" key="8">
    <source>
        <dbReference type="ARBA" id="ARBA00022737"/>
    </source>
</evidence>
<proteinExistence type="inferred from homology"/>
<sequence length="1695" mass="188525">MFYLFRFEICLTSYINPSVFIFQSAAMEETVIWEQHTVTLHRAPGFGFGIAISGGRDNPHFQSGETSIVISDVLKGGPAEGLLQETMSEHDEEEDSYDEEIYETRSGRSGAYSSVGGAMGRRSGRSSGRRDRERERSGSRERSLSPRSDRRSHNLPPRPAKVTLVKSRKNEEYGLRLASHIFVKDISPESLAARDGNIQEGDVVLKINGTVTENLSLIDAKKLIERSKGKLKMVVQRDERATLLNIPDLDDSIPSANASDRDDISDIHSLASDHSNRSHDRHRSSRSRSPDRRSEPSDHSRHSPPQISNGSHRSRDDERLSKPASTPAKLAEEVPLPKPKESAIAREEKQLPPLPEPKPVYAQPGQPDVDLPVSPSDAPVPSAAHDDSILRPSMKLVKFKKGESVGLRLAGGNDVGIFVAGVLEDSPAAKEGLEEGDQILRVNNVDFANIIREEAVLFLLDLPKGEEVTILAQKKKDVYRRIVESDVGDSFYIRTHFEYEKESPYGLSFNKGEVFRVVDTLYNGKLGSWLAIRIGKNHQEVERGIIPNKNRAEQLSSVQYTLPKTAGGDRADFWRFRGLRSSKRNLRKSREDLSSQPVQTKFPAYERVVLREAGFLRPVVIFGPIADVAREKLSREEPDLFELAKSEPRDAGTDQRSSGIIRLHTIKQIIDRDKHAVLDITPNAVDRLNYAQWYPIVVFLNPDNKQGVKNMRTRLCPESRKSARKLYERAIKLRKNNHHLFTTTINLNNMNDGWYGALKETIQQQQNQLVWVSEGKADGTTEDDLDIHDDRLSYLSAPGSEYSMYSTDSRHTSDYEDTDTEGGAYTDQELDETLNDEVGLPTEPAITRSSEPVREDPPVIQDTPGYPGYQHPVQPDPASRIDPAGFKMAAPQQQDEAALSMPSLPPMVVASPAAEQPVQLEGVHLEEPPASATAPKADSLSSPSPAPELIQTPPPPSHEPHPSGLPGPEPKVPMYKKDLYNMEDPLRINHGLKQSLSYSHQPPYQDKQPYREYDHPPYGYDGGGYTEPKPHNTDSHLHYDNRVPHYNEQWPPYDQQTSSSQPTGYQPGHQQPMGYSPRSPYEDGPGRDYSPPQPRYDEAPPVGYDGRPRHSKPGPIRYDEPPPPPPPPAGYDARSPYEAEVHSFPINSPRSPEPPKQYYGDSALRPTYIPGPPNRGYKPGIHDPMINSEPTIPPPKSETLPSPGEPAITPGSKPLPPPPREDLDDDPAMKPQSVLNRVKMFENKRSMQKALKRHSLFAFQPADVPKPVSAPGPVLKANSLSNLEQEKSAYRAPEPQKPHSKPLDDLVRPNHYDPDEDEEYYRKQLSYFDRRSFDSKAMGQPAPGINRFHDLPKPSQLSYPYNRVESVEKVSPVEKRYEPLPQISPSTQYGPPASAIPPNTLPKLSPTNSIPEPLSSPNPKTELAALRPTSRDEPAPVGYLPPRGLPDKSPVNGTDAVPSKTLSAPAATSYNRYVPKPYTSSARPFERKFESPKFNHNLLPNDTQVKTDLLSKSSVVGNNSGKPQLSPQPLDHDSGLDTFTRTMDNRPKYQHNNINAIPKAVPVSPSALEDDDEDEGHTVVATARGIFNCNGGVLSSIETGVSIIIPQGAIPESVEQEIYFKVCRDNSILPPLDKEKGETLLSPLVMCGPHGLKFLKPVELRLPHCDPKTWQNKSLSGDPNYLVGANCVSVLIDHF</sequence>
<feature type="compositionally biased region" description="Polar residues" evidence="12">
    <location>
        <begin position="1513"/>
        <end position="1527"/>
    </location>
</feature>
<dbReference type="CDD" id="cd12026">
    <property type="entry name" value="SH3_ZO-1"/>
    <property type="match status" value="1"/>
</dbReference>
<feature type="domain" description="SH3" evidence="13">
    <location>
        <begin position="488"/>
        <end position="556"/>
    </location>
</feature>
<feature type="compositionally biased region" description="Polar residues" evidence="12">
    <location>
        <begin position="1054"/>
        <end position="1064"/>
    </location>
</feature>
<dbReference type="Pfam" id="PF00791">
    <property type="entry name" value="ZU5"/>
    <property type="match status" value="1"/>
</dbReference>
<dbReference type="GO" id="GO:0050839">
    <property type="term" value="F:cell adhesion molecule binding"/>
    <property type="evidence" value="ECO:0007669"/>
    <property type="project" value="TreeGrafter"/>
</dbReference>
<feature type="compositionally biased region" description="Acidic residues" evidence="12">
    <location>
        <begin position="90"/>
        <end position="101"/>
    </location>
</feature>
<feature type="region of interest" description="Disordered" evidence="12">
    <location>
        <begin position="1263"/>
        <end position="1355"/>
    </location>
</feature>